<keyword evidence="1" id="KW-1133">Transmembrane helix</keyword>
<evidence type="ECO:0000313" key="3">
    <source>
        <dbReference type="Proteomes" id="UP000703590"/>
    </source>
</evidence>
<keyword evidence="3" id="KW-1185">Reference proteome</keyword>
<reference evidence="2" key="1">
    <citation type="submission" date="2021-02" db="EMBL/GenBank/DDBJ databases">
        <title>Sulfurospirillum tamanensis sp. nov.</title>
        <authorList>
            <person name="Frolova A."/>
            <person name="Merkel A."/>
            <person name="Slobodkin A."/>
        </authorList>
    </citation>
    <scope>NUCLEOTIDE SEQUENCE</scope>
    <source>
        <strain evidence="2">T05b</strain>
    </source>
</reference>
<feature type="transmembrane region" description="Helical" evidence="1">
    <location>
        <begin position="12"/>
        <end position="36"/>
    </location>
</feature>
<keyword evidence="1" id="KW-0472">Membrane</keyword>
<dbReference type="RefSeq" id="WP_205459574.1">
    <property type="nucleotide sequence ID" value="NZ_JAFHKK010000022.1"/>
</dbReference>
<proteinExistence type="predicted"/>
<evidence type="ECO:0000313" key="2">
    <source>
        <dbReference type="EMBL" id="MBN2965027.1"/>
    </source>
</evidence>
<name>A0ABS2WTQ3_9BACT</name>
<evidence type="ECO:0008006" key="4">
    <source>
        <dbReference type="Google" id="ProtNLM"/>
    </source>
</evidence>
<organism evidence="2 3">
    <name type="scientific">Sulfurospirillum tamanense</name>
    <dbReference type="NCBI Taxonomy" id="2813362"/>
    <lineage>
        <taxon>Bacteria</taxon>
        <taxon>Pseudomonadati</taxon>
        <taxon>Campylobacterota</taxon>
        <taxon>Epsilonproteobacteria</taxon>
        <taxon>Campylobacterales</taxon>
        <taxon>Sulfurospirillaceae</taxon>
        <taxon>Sulfurospirillum</taxon>
    </lineage>
</organism>
<sequence length="239" mass="27020">MNIQHLNIQAKMAITLFLGFVIVATVSSVILLGLALTGEKSGLKIPTVGQISKKYGTSMLVGSMHGSMKEFVSALEDIEVVEQWVSEGAKQEHPLYKDVETIIRYDCRNCHSRTSTMTRAIRSMPFETYEDIVLYTEAGYSWKQMSKQAHIHMYGIASFLIFVTLLFAYTTYKEWVRSALIVLSFSAGFIDIFSWWFIKEIPALAYAIYGFGSVMVGSILLMSALILLDMWKLPRPLKE</sequence>
<keyword evidence="1" id="KW-0812">Transmembrane</keyword>
<feature type="transmembrane region" description="Helical" evidence="1">
    <location>
        <begin position="151"/>
        <end position="172"/>
    </location>
</feature>
<feature type="transmembrane region" description="Helical" evidence="1">
    <location>
        <begin position="179"/>
        <end position="198"/>
    </location>
</feature>
<dbReference type="EMBL" id="JAFHKK010000022">
    <property type="protein sequence ID" value="MBN2965027.1"/>
    <property type="molecule type" value="Genomic_DNA"/>
</dbReference>
<feature type="transmembrane region" description="Helical" evidence="1">
    <location>
        <begin position="204"/>
        <end position="228"/>
    </location>
</feature>
<reference evidence="2" key="2">
    <citation type="submission" date="2021-02" db="EMBL/GenBank/DDBJ databases">
        <authorList>
            <person name="Merkel A.Y."/>
        </authorList>
    </citation>
    <scope>NUCLEOTIDE SEQUENCE</scope>
    <source>
        <strain evidence="2">T05b</strain>
    </source>
</reference>
<dbReference type="Proteomes" id="UP000703590">
    <property type="component" value="Unassembled WGS sequence"/>
</dbReference>
<evidence type="ECO:0000256" key="1">
    <source>
        <dbReference type="SAM" id="Phobius"/>
    </source>
</evidence>
<protein>
    <recommendedName>
        <fullName evidence="4">Elongation factor-1 alpha</fullName>
    </recommendedName>
</protein>
<accession>A0ABS2WTQ3</accession>
<comment type="caution">
    <text evidence="2">The sequence shown here is derived from an EMBL/GenBank/DDBJ whole genome shotgun (WGS) entry which is preliminary data.</text>
</comment>
<gene>
    <name evidence="2" type="ORF">JWV37_09565</name>
</gene>